<feature type="chain" id="PRO_5020675833" description="Secreted protein" evidence="2">
    <location>
        <begin position="22"/>
        <end position="77"/>
    </location>
</feature>
<reference evidence="3" key="1">
    <citation type="submission" date="2019-01" db="EMBL/GenBank/DDBJ databases">
        <title>Draft genome sequences of three monokaryotic isolates of the white-rot basidiomycete fungus Dichomitus squalens.</title>
        <authorList>
            <consortium name="DOE Joint Genome Institute"/>
            <person name="Lopez S.C."/>
            <person name="Andreopoulos B."/>
            <person name="Pangilinan J."/>
            <person name="Lipzen A."/>
            <person name="Riley R."/>
            <person name="Ahrendt S."/>
            <person name="Ng V."/>
            <person name="Barry K."/>
            <person name="Daum C."/>
            <person name="Grigoriev I.V."/>
            <person name="Hilden K.S."/>
            <person name="Makela M.R."/>
            <person name="de Vries R.P."/>
        </authorList>
    </citation>
    <scope>NUCLEOTIDE SEQUENCE [LARGE SCALE GENOMIC DNA]</scope>
    <source>
        <strain evidence="3">OM18370.1</strain>
    </source>
</reference>
<feature type="region of interest" description="Disordered" evidence="1">
    <location>
        <begin position="58"/>
        <end position="77"/>
    </location>
</feature>
<feature type="signal peptide" evidence="2">
    <location>
        <begin position="1"/>
        <end position="21"/>
    </location>
</feature>
<dbReference type="EMBL" id="ML143395">
    <property type="protein sequence ID" value="TBU32326.1"/>
    <property type="molecule type" value="Genomic_DNA"/>
</dbReference>
<keyword evidence="2" id="KW-0732">Signal</keyword>
<dbReference type="AlphaFoldDB" id="A0A4Q9N0Y7"/>
<sequence length="77" mass="8950">MRTAAPMLYLVIFSLSRLRHSEPTSSVRPSICPPLRRLVAGHHRKWSKWSNKSFTEDLPKLRSNRTPSPSRLRQARV</sequence>
<evidence type="ECO:0000313" key="3">
    <source>
        <dbReference type="EMBL" id="TBU32326.1"/>
    </source>
</evidence>
<protein>
    <recommendedName>
        <fullName evidence="4">Secreted protein</fullName>
    </recommendedName>
</protein>
<proteinExistence type="predicted"/>
<evidence type="ECO:0000256" key="1">
    <source>
        <dbReference type="SAM" id="MobiDB-lite"/>
    </source>
</evidence>
<evidence type="ECO:0000256" key="2">
    <source>
        <dbReference type="SAM" id="SignalP"/>
    </source>
</evidence>
<evidence type="ECO:0008006" key="4">
    <source>
        <dbReference type="Google" id="ProtNLM"/>
    </source>
</evidence>
<name>A0A4Q9N0Y7_9APHY</name>
<dbReference type="Proteomes" id="UP000292957">
    <property type="component" value="Unassembled WGS sequence"/>
</dbReference>
<gene>
    <name evidence="3" type="ORF">BD311DRAFT_750800</name>
</gene>
<accession>A0A4Q9N0Y7</accession>
<organism evidence="3">
    <name type="scientific">Dichomitus squalens</name>
    <dbReference type="NCBI Taxonomy" id="114155"/>
    <lineage>
        <taxon>Eukaryota</taxon>
        <taxon>Fungi</taxon>
        <taxon>Dikarya</taxon>
        <taxon>Basidiomycota</taxon>
        <taxon>Agaricomycotina</taxon>
        <taxon>Agaricomycetes</taxon>
        <taxon>Polyporales</taxon>
        <taxon>Polyporaceae</taxon>
        <taxon>Dichomitus</taxon>
    </lineage>
</organism>